<feature type="transmembrane region" description="Helical" evidence="1">
    <location>
        <begin position="49"/>
        <end position="69"/>
    </location>
</feature>
<organism evidence="2">
    <name type="scientific">Solanum chacoense</name>
    <name type="common">Chaco potato</name>
    <dbReference type="NCBI Taxonomy" id="4108"/>
    <lineage>
        <taxon>Eukaryota</taxon>
        <taxon>Viridiplantae</taxon>
        <taxon>Streptophyta</taxon>
        <taxon>Embryophyta</taxon>
        <taxon>Tracheophyta</taxon>
        <taxon>Spermatophyta</taxon>
        <taxon>Magnoliopsida</taxon>
        <taxon>eudicotyledons</taxon>
        <taxon>Gunneridae</taxon>
        <taxon>Pentapetalae</taxon>
        <taxon>asterids</taxon>
        <taxon>lamiids</taxon>
        <taxon>Solanales</taxon>
        <taxon>Solanaceae</taxon>
        <taxon>Solanoideae</taxon>
        <taxon>Solaneae</taxon>
        <taxon>Solanum</taxon>
    </lineage>
</organism>
<keyword evidence="1" id="KW-1133">Transmembrane helix</keyword>
<dbReference type="EMBL" id="GEDG01015998">
    <property type="protein sequence ID" value="JAP22954.1"/>
    <property type="molecule type" value="Transcribed_RNA"/>
</dbReference>
<protein>
    <submittedName>
        <fullName evidence="2">Putative ovule protein</fullName>
    </submittedName>
</protein>
<evidence type="ECO:0000313" key="2">
    <source>
        <dbReference type="EMBL" id="JAP22954.1"/>
    </source>
</evidence>
<name>A0A0V0HSB4_SOLCH</name>
<proteinExistence type="predicted"/>
<keyword evidence="1" id="KW-0812">Transmembrane</keyword>
<accession>A0A0V0HSB4</accession>
<dbReference type="AlphaFoldDB" id="A0A0V0HSB4"/>
<feature type="transmembrane region" description="Helical" evidence="1">
    <location>
        <begin position="25"/>
        <end position="43"/>
    </location>
</feature>
<keyword evidence="1" id="KW-0472">Membrane</keyword>
<evidence type="ECO:0000256" key="1">
    <source>
        <dbReference type="SAM" id="Phobius"/>
    </source>
</evidence>
<reference evidence="2" key="1">
    <citation type="submission" date="2015-12" db="EMBL/GenBank/DDBJ databases">
        <title>Gene expression during late stages of embryo sac development: a critical building block for successful pollen-pistil interactions.</title>
        <authorList>
            <person name="Liu Y."/>
            <person name="Joly V."/>
            <person name="Sabar M."/>
            <person name="Matton D.P."/>
        </authorList>
    </citation>
    <scope>NUCLEOTIDE SEQUENCE</scope>
</reference>
<sequence length="70" mass="8338">MQLHSQHCGNAVVSFFRCVMLFSSYLIKYTFQLVSYFLVFFLVHKSFLASYWSFFSLRFFSLLGSILSWI</sequence>